<evidence type="ECO:0000256" key="2">
    <source>
        <dbReference type="PIRSR" id="PIRSR613078-2"/>
    </source>
</evidence>
<dbReference type="SUPFAM" id="SSF53254">
    <property type="entry name" value="Phosphoglycerate mutase-like"/>
    <property type="match status" value="1"/>
</dbReference>
<dbReference type="PROSITE" id="PS00175">
    <property type="entry name" value="PG_MUTASE"/>
    <property type="match status" value="1"/>
</dbReference>
<evidence type="ECO:0000313" key="4">
    <source>
        <dbReference type="Proteomes" id="UP000637720"/>
    </source>
</evidence>
<dbReference type="PANTHER" id="PTHR48100">
    <property type="entry name" value="BROAD-SPECIFICITY PHOSPHATASE YOR283W-RELATED"/>
    <property type="match status" value="1"/>
</dbReference>
<sequence length="214" mass="23183">MGVTDGMATELYLVRHGETLWNRERRIQGHRDVPLSPLGKWQAEVLARRLATVPFAAVYSSDLARARETAEAVARVAGKAVIALPELRERCLGEWEGKTMAEIGLMEGIPLEDPRLAAIGAETFEALRHRAVTVLEAIARRHDGETVLVVSHGGFLNAALHGMTGGRLGTGVTRHRNTAITRVRWEGGVWTVLSVADVAHLDEAQGEGTAARSS</sequence>
<dbReference type="CDD" id="cd07067">
    <property type="entry name" value="HP_PGM_like"/>
    <property type="match status" value="1"/>
</dbReference>
<evidence type="ECO:0000256" key="1">
    <source>
        <dbReference type="PIRSR" id="PIRSR613078-1"/>
    </source>
</evidence>
<keyword evidence="4" id="KW-1185">Reference proteome</keyword>
<dbReference type="PANTHER" id="PTHR48100:SF44">
    <property type="entry name" value="PHOSPHATASE C1620.13-RELATED"/>
    <property type="match status" value="1"/>
</dbReference>
<dbReference type="InterPro" id="IPR029033">
    <property type="entry name" value="His_PPase_superfam"/>
</dbReference>
<dbReference type="Pfam" id="PF00300">
    <property type="entry name" value="His_Phos_1"/>
    <property type="match status" value="1"/>
</dbReference>
<reference evidence="3" key="1">
    <citation type="journal article" date="2014" name="Int. J. Syst. Evol. Microbiol.">
        <title>Complete genome sequence of Corynebacterium casei LMG S-19264T (=DSM 44701T), isolated from a smear-ripened cheese.</title>
        <authorList>
            <consortium name="US DOE Joint Genome Institute (JGI-PGF)"/>
            <person name="Walter F."/>
            <person name="Albersmeier A."/>
            <person name="Kalinowski J."/>
            <person name="Ruckert C."/>
        </authorList>
    </citation>
    <scope>NUCLEOTIDE SEQUENCE</scope>
    <source>
        <strain evidence="3">JCM 14719</strain>
    </source>
</reference>
<evidence type="ECO:0000313" key="3">
    <source>
        <dbReference type="EMBL" id="GGK00793.1"/>
    </source>
</evidence>
<name>A0A8J3BE73_9BACI</name>
<dbReference type="InterPro" id="IPR050275">
    <property type="entry name" value="PGM_Phosphatase"/>
</dbReference>
<gene>
    <name evidence="3" type="ORF">GCM10007043_13530</name>
</gene>
<organism evidence="3 4">
    <name type="scientific">Calditerricola satsumensis</name>
    <dbReference type="NCBI Taxonomy" id="373054"/>
    <lineage>
        <taxon>Bacteria</taxon>
        <taxon>Bacillati</taxon>
        <taxon>Bacillota</taxon>
        <taxon>Bacilli</taxon>
        <taxon>Bacillales</taxon>
        <taxon>Bacillaceae</taxon>
        <taxon>Calditerricola</taxon>
    </lineage>
</organism>
<proteinExistence type="predicted"/>
<feature type="binding site" evidence="2">
    <location>
        <begin position="15"/>
        <end position="22"/>
    </location>
    <ligand>
        <name>substrate</name>
    </ligand>
</feature>
<dbReference type="Gene3D" id="3.40.50.1240">
    <property type="entry name" value="Phosphoglycerate mutase-like"/>
    <property type="match status" value="1"/>
</dbReference>
<reference evidence="3" key="2">
    <citation type="submission" date="2020-09" db="EMBL/GenBank/DDBJ databases">
        <authorList>
            <person name="Sun Q."/>
            <person name="Ohkuma M."/>
        </authorList>
    </citation>
    <scope>NUCLEOTIDE SEQUENCE</scope>
    <source>
        <strain evidence="3">JCM 14719</strain>
    </source>
</reference>
<dbReference type="EMBL" id="BMOF01000023">
    <property type="protein sequence ID" value="GGK00793.1"/>
    <property type="molecule type" value="Genomic_DNA"/>
</dbReference>
<feature type="active site" description="Tele-phosphohistidine intermediate" evidence="1">
    <location>
        <position position="16"/>
    </location>
</feature>
<dbReference type="InterPro" id="IPR001345">
    <property type="entry name" value="PG/BPGM_mutase_AS"/>
</dbReference>
<dbReference type="SMART" id="SM00855">
    <property type="entry name" value="PGAM"/>
    <property type="match status" value="1"/>
</dbReference>
<comment type="caution">
    <text evidence="3">The sequence shown here is derived from an EMBL/GenBank/DDBJ whole genome shotgun (WGS) entry which is preliminary data.</text>
</comment>
<dbReference type="GO" id="GO:0005829">
    <property type="term" value="C:cytosol"/>
    <property type="evidence" value="ECO:0007669"/>
    <property type="project" value="TreeGrafter"/>
</dbReference>
<dbReference type="AlphaFoldDB" id="A0A8J3BE73"/>
<feature type="binding site" evidence="2">
    <location>
        <position position="65"/>
    </location>
    <ligand>
        <name>substrate</name>
    </ligand>
</feature>
<dbReference type="Proteomes" id="UP000637720">
    <property type="component" value="Unassembled WGS sequence"/>
</dbReference>
<feature type="active site" description="Proton donor/acceptor" evidence="1">
    <location>
        <position position="89"/>
    </location>
</feature>
<dbReference type="InterPro" id="IPR013078">
    <property type="entry name" value="His_Pase_superF_clade-1"/>
</dbReference>
<dbReference type="GO" id="GO:0016791">
    <property type="term" value="F:phosphatase activity"/>
    <property type="evidence" value="ECO:0007669"/>
    <property type="project" value="TreeGrafter"/>
</dbReference>
<accession>A0A8J3BE73</accession>
<protein>
    <submittedName>
        <fullName evidence="3">Phosphoglycerate mutase</fullName>
    </submittedName>
</protein>